<evidence type="ECO:0000313" key="3">
    <source>
        <dbReference type="Proteomes" id="UP000002357"/>
    </source>
</evidence>
<keyword evidence="1" id="KW-1133">Transmembrane helix</keyword>
<dbReference type="Proteomes" id="UP000002357">
    <property type="component" value="Chromosome"/>
</dbReference>
<evidence type="ECO:0000313" key="2">
    <source>
        <dbReference type="EMBL" id="EFG08431.1"/>
    </source>
</evidence>
<keyword evidence="1" id="KW-0812">Transmembrane</keyword>
<organism evidence="2 3">
    <name type="scientific">Streptomyces clavuligerus</name>
    <dbReference type="NCBI Taxonomy" id="1901"/>
    <lineage>
        <taxon>Bacteria</taxon>
        <taxon>Bacillati</taxon>
        <taxon>Actinomycetota</taxon>
        <taxon>Actinomycetes</taxon>
        <taxon>Kitasatosporales</taxon>
        <taxon>Streptomycetaceae</taxon>
        <taxon>Streptomyces</taxon>
    </lineage>
</organism>
<proteinExistence type="predicted"/>
<sequence length="40" mass="4360">MRFRKSKHSIASALVIFSLWVIAVGIIASGIARERLYAGA</sequence>
<keyword evidence="3" id="KW-1185">Reference proteome</keyword>
<reference evidence="2 3" key="1">
    <citation type="journal article" date="2010" name="Genome Biol. Evol.">
        <title>The sequence of a 1.8-mb bacterial linear plasmid reveals a rich evolutionary reservoir of secondary metabolic pathways.</title>
        <authorList>
            <person name="Medema M.H."/>
            <person name="Trefzer A."/>
            <person name="Kovalchuk A."/>
            <person name="van den Berg M."/>
            <person name="Mueller U."/>
            <person name="Heijne W."/>
            <person name="Wu L."/>
            <person name="Alam M.T."/>
            <person name="Ronning C.M."/>
            <person name="Nierman W.C."/>
            <person name="Bovenberg R.A.L."/>
            <person name="Breitling R."/>
            <person name="Takano E."/>
        </authorList>
    </citation>
    <scope>NUCLEOTIDE SEQUENCE [LARGE SCALE GENOMIC DNA]</scope>
    <source>
        <strain evidence="3">ATCC 27064 / DSM 738 / JCM 4710 / NBRC 13307 / NCIMB 12785 / NRRL 3585 / VKM Ac-602</strain>
    </source>
</reference>
<dbReference type="AlphaFoldDB" id="E2Q012"/>
<evidence type="ECO:0000256" key="1">
    <source>
        <dbReference type="SAM" id="Phobius"/>
    </source>
</evidence>
<protein>
    <submittedName>
        <fullName evidence="2">Uncharacterized protein</fullName>
    </submittedName>
</protein>
<dbReference type="EMBL" id="CM000913">
    <property type="protein sequence ID" value="EFG08431.1"/>
    <property type="molecule type" value="Genomic_DNA"/>
</dbReference>
<feature type="transmembrane region" description="Helical" evidence="1">
    <location>
        <begin position="12"/>
        <end position="32"/>
    </location>
</feature>
<accession>E2Q012</accession>
<gene>
    <name evidence="2" type="ORF">SCLAV_3360</name>
</gene>
<keyword evidence="1" id="KW-0472">Membrane</keyword>
<name>E2Q012_STRCL</name>